<evidence type="ECO:0000313" key="1">
    <source>
        <dbReference type="EMBL" id="KAK9003768.1"/>
    </source>
</evidence>
<dbReference type="EMBL" id="JBBPBN010000032">
    <property type="protein sequence ID" value="KAK9003768.1"/>
    <property type="molecule type" value="Genomic_DNA"/>
</dbReference>
<name>A0ABR2QSV7_9ROSI</name>
<dbReference type="Proteomes" id="UP001396334">
    <property type="component" value="Unassembled WGS sequence"/>
</dbReference>
<organism evidence="1 2">
    <name type="scientific">Hibiscus sabdariffa</name>
    <name type="common">roselle</name>
    <dbReference type="NCBI Taxonomy" id="183260"/>
    <lineage>
        <taxon>Eukaryota</taxon>
        <taxon>Viridiplantae</taxon>
        <taxon>Streptophyta</taxon>
        <taxon>Embryophyta</taxon>
        <taxon>Tracheophyta</taxon>
        <taxon>Spermatophyta</taxon>
        <taxon>Magnoliopsida</taxon>
        <taxon>eudicotyledons</taxon>
        <taxon>Gunneridae</taxon>
        <taxon>Pentapetalae</taxon>
        <taxon>rosids</taxon>
        <taxon>malvids</taxon>
        <taxon>Malvales</taxon>
        <taxon>Malvaceae</taxon>
        <taxon>Malvoideae</taxon>
        <taxon>Hibiscus</taxon>
    </lineage>
</organism>
<gene>
    <name evidence="1" type="ORF">V6N11_018667</name>
</gene>
<proteinExistence type="predicted"/>
<accession>A0ABR2QSV7</accession>
<evidence type="ECO:0008006" key="3">
    <source>
        <dbReference type="Google" id="ProtNLM"/>
    </source>
</evidence>
<sequence>MSDCSREAEDVNHVLRHCYRAKQVWLQVLSSVQLQSFYDTSFEDWFDAKIRSNRNHWNILFAVICWVLWKRRCVFVLNGGVNLWPMWLPIAFNYVRI</sequence>
<reference evidence="1 2" key="1">
    <citation type="journal article" date="2024" name="G3 (Bethesda)">
        <title>Genome assembly of Hibiscus sabdariffa L. provides insights into metabolisms of medicinal natural products.</title>
        <authorList>
            <person name="Kim T."/>
        </authorList>
    </citation>
    <scope>NUCLEOTIDE SEQUENCE [LARGE SCALE GENOMIC DNA]</scope>
    <source>
        <strain evidence="1">TK-2024</strain>
        <tissue evidence="1">Old leaves</tissue>
    </source>
</reference>
<protein>
    <recommendedName>
        <fullName evidence="3">Reverse transcriptase zinc-binding domain-containing protein</fullName>
    </recommendedName>
</protein>
<comment type="caution">
    <text evidence="1">The sequence shown here is derived from an EMBL/GenBank/DDBJ whole genome shotgun (WGS) entry which is preliminary data.</text>
</comment>
<evidence type="ECO:0000313" key="2">
    <source>
        <dbReference type="Proteomes" id="UP001396334"/>
    </source>
</evidence>
<keyword evidence="2" id="KW-1185">Reference proteome</keyword>